<accession>A0A1W6SPK0</accession>
<gene>
    <name evidence="1" type="ORF">EBAPG3_007955</name>
</gene>
<reference evidence="1 2" key="1">
    <citation type="journal article" date="2015" name="Int. J. Syst. Evol. Microbiol.">
        <title>Nitrosospira lacus sp. nov., a psychrotolerant, ammonia-oxidizing bacterium from sandy lake sediment.</title>
        <authorList>
            <person name="Urakawa H."/>
            <person name="Garcia J.C."/>
            <person name="Nielsen J.L."/>
            <person name="Le V.Q."/>
            <person name="Kozlowski J.A."/>
            <person name="Stein L.Y."/>
            <person name="Lim C.K."/>
            <person name="Pommerening-Roser A."/>
            <person name="Martens-Habbena W."/>
            <person name="Stahl D.A."/>
            <person name="Klotz M.G."/>
        </authorList>
    </citation>
    <scope>NUCLEOTIDE SEQUENCE [LARGE SCALE GENOMIC DNA]</scope>
    <source>
        <strain evidence="1 2">APG3</strain>
    </source>
</reference>
<sequence length="101" mass="11841">MQEISWMNFQACCKGRETIEDGFRGNDQITLHEGSIPEVSHMHQEIPRMATLKQNLYRNMKNRFIFKSWAYCRRIDGSCLCGTAQKFLLAWHLIASDPFEL</sequence>
<name>A0A1W6SPK0_9PROT</name>
<keyword evidence="2" id="KW-1185">Reference proteome</keyword>
<dbReference type="EMBL" id="CP021106">
    <property type="protein sequence ID" value="ARO87711.1"/>
    <property type="molecule type" value="Genomic_DNA"/>
</dbReference>
<dbReference type="KEGG" id="nlc:EBAPG3_007955"/>
<protein>
    <submittedName>
        <fullName evidence="1">Uncharacterized protein</fullName>
    </submittedName>
</protein>
<proteinExistence type="predicted"/>
<dbReference type="AlphaFoldDB" id="A0A1W6SPK0"/>
<organism evidence="1 2">
    <name type="scientific">Nitrosospira lacus</name>
    <dbReference type="NCBI Taxonomy" id="1288494"/>
    <lineage>
        <taxon>Bacteria</taxon>
        <taxon>Pseudomonadati</taxon>
        <taxon>Pseudomonadota</taxon>
        <taxon>Betaproteobacteria</taxon>
        <taxon>Nitrosomonadales</taxon>
        <taxon>Nitrosomonadaceae</taxon>
        <taxon>Nitrosospira</taxon>
    </lineage>
</organism>
<evidence type="ECO:0000313" key="2">
    <source>
        <dbReference type="Proteomes" id="UP000012179"/>
    </source>
</evidence>
<dbReference type="Proteomes" id="UP000012179">
    <property type="component" value="Chromosome"/>
</dbReference>
<evidence type="ECO:0000313" key="1">
    <source>
        <dbReference type="EMBL" id="ARO87711.1"/>
    </source>
</evidence>